<name>F8PEP3_SERL9</name>
<accession>F8PEP3</accession>
<dbReference type="EMBL" id="GL945451">
    <property type="protein sequence ID" value="EGO18412.1"/>
    <property type="molecule type" value="Genomic_DNA"/>
</dbReference>
<dbReference type="RefSeq" id="XP_007324867.1">
    <property type="nucleotide sequence ID" value="XM_007324805.1"/>
</dbReference>
<dbReference type="GeneID" id="18821650"/>
<keyword evidence="1" id="KW-0812">Transmembrane</keyword>
<dbReference type="HOGENOM" id="CLU_044614_3_0_1"/>
<organism>
    <name type="scientific">Serpula lacrymans var. lacrymans (strain S7.9)</name>
    <name type="common">Dry rot fungus</name>
    <dbReference type="NCBI Taxonomy" id="578457"/>
    <lineage>
        <taxon>Eukaryota</taxon>
        <taxon>Fungi</taxon>
        <taxon>Dikarya</taxon>
        <taxon>Basidiomycota</taxon>
        <taxon>Agaricomycotina</taxon>
        <taxon>Agaricomycetes</taxon>
        <taxon>Agaricomycetidae</taxon>
        <taxon>Boletales</taxon>
        <taxon>Coniophorineae</taxon>
        <taxon>Serpulaceae</taxon>
        <taxon>Serpula</taxon>
    </lineage>
</organism>
<sequence length="225" mass="24877">MASLVLSDALFVYRLWVIWSRNTLVIIFPLCSLVGLTVCAIGITYQFTQYTSATESTYLLIAARWILSDCVFTLCTNVYCTVMISWRIWAIHRALPPLGNRGLGPVVAIFVESAVLCTAWTIFYFATYEAESNLHDFVQGTWGTISGIAFMLITVRVGLGWSSQTEQNMTITQLTRPKFAAQSDSSATQSYPMHAVQVNILREDGKSSCGETKLDYSMSGSSGTV</sequence>
<keyword evidence="1" id="KW-1133">Transmembrane helix</keyword>
<feature type="transmembrane region" description="Helical" evidence="1">
    <location>
        <begin position="65"/>
        <end position="90"/>
    </location>
</feature>
<keyword evidence="1" id="KW-0472">Membrane</keyword>
<dbReference type="AlphaFoldDB" id="F8PEP3"/>
<evidence type="ECO:0000313" key="2">
    <source>
        <dbReference type="EMBL" id="EGO18412.1"/>
    </source>
</evidence>
<protein>
    <submittedName>
        <fullName evidence="2">Uncharacterized protein</fullName>
    </submittedName>
</protein>
<gene>
    <name evidence="2" type="ORF">SERLADRAFT_481160</name>
</gene>
<dbReference type="KEGG" id="sla:SERLADRAFT_481160"/>
<feature type="transmembrane region" description="Helical" evidence="1">
    <location>
        <begin position="24"/>
        <end position="45"/>
    </location>
</feature>
<reference evidence="2" key="1">
    <citation type="submission" date="2011-04" db="EMBL/GenBank/DDBJ databases">
        <title>Evolution of plant cell wall degrading machinery underlies the functional diversity of forest fungi.</title>
        <authorList>
            <consortium name="US DOE Joint Genome Institute (JGI-PGF)"/>
            <person name="Eastwood D.C."/>
            <person name="Floudas D."/>
            <person name="Binder M."/>
            <person name="Majcherczyk A."/>
            <person name="Schneider P."/>
            <person name="Aerts A."/>
            <person name="Asiegbu F.O."/>
            <person name="Baker S.E."/>
            <person name="Barry K."/>
            <person name="Bendiksby M."/>
            <person name="Blumentritt M."/>
            <person name="Coutinho P.M."/>
            <person name="Cullen D."/>
            <person name="Cullen D."/>
            <person name="Gathman A."/>
            <person name="Goodell B."/>
            <person name="Henrissat B."/>
            <person name="Ihrmark K."/>
            <person name="Kauserud H."/>
            <person name="Kohler A."/>
            <person name="LaButti K."/>
            <person name="Lapidus A."/>
            <person name="Lavin J.L."/>
            <person name="Lee Y.-H."/>
            <person name="Lindquist E."/>
            <person name="Lilly W."/>
            <person name="Lucas S."/>
            <person name="Morin E."/>
            <person name="Murat C."/>
            <person name="Oguiza J.A."/>
            <person name="Park J."/>
            <person name="Pisabarro A.G."/>
            <person name="Riley R."/>
            <person name="Rosling A."/>
            <person name="Salamov A."/>
            <person name="Schmidt O."/>
            <person name="Schmutz J."/>
            <person name="Skrede I."/>
            <person name="Stenlid J."/>
            <person name="Wiebenga A."/>
            <person name="Xie X."/>
            <person name="Kues U."/>
            <person name="Hibbett D.S."/>
            <person name="Hoffmeister D."/>
            <person name="Hogberg N."/>
            <person name="Martin F."/>
            <person name="Grigoriev I.V."/>
            <person name="Watkinson S.C."/>
        </authorList>
    </citation>
    <scope>NUCLEOTIDE SEQUENCE</scope>
    <source>
        <strain evidence="2">S7.9</strain>
    </source>
</reference>
<proteinExistence type="predicted"/>
<dbReference type="OrthoDB" id="3341077at2759"/>
<feature type="transmembrane region" description="Helical" evidence="1">
    <location>
        <begin position="137"/>
        <end position="159"/>
    </location>
</feature>
<dbReference type="Proteomes" id="UP000008064">
    <property type="component" value="Unassembled WGS sequence"/>
</dbReference>
<feature type="transmembrane region" description="Helical" evidence="1">
    <location>
        <begin position="102"/>
        <end position="125"/>
    </location>
</feature>
<evidence type="ECO:0000256" key="1">
    <source>
        <dbReference type="SAM" id="Phobius"/>
    </source>
</evidence>